<dbReference type="AlphaFoldDB" id="A0A7R8ZTU5"/>
<evidence type="ECO:0000256" key="1">
    <source>
        <dbReference type="ARBA" id="ARBA00007623"/>
    </source>
</evidence>
<dbReference type="InterPro" id="IPR001300">
    <property type="entry name" value="Peptidase_C2_calpain_cat"/>
</dbReference>
<dbReference type="GO" id="GO:0005737">
    <property type="term" value="C:cytoplasm"/>
    <property type="evidence" value="ECO:0007669"/>
    <property type="project" value="TreeGrafter"/>
</dbReference>
<dbReference type="SUPFAM" id="SSF54001">
    <property type="entry name" value="Cysteine proteinases"/>
    <property type="match status" value="1"/>
</dbReference>
<dbReference type="InterPro" id="IPR022684">
    <property type="entry name" value="Calpain_cysteine_protease"/>
</dbReference>
<dbReference type="PANTHER" id="PTHR10183">
    <property type="entry name" value="CALPAIN"/>
    <property type="match status" value="1"/>
</dbReference>
<dbReference type="GO" id="GO:0006508">
    <property type="term" value="P:proteolysis"/>
    <property type="evidence" value="ECO:0007669"/>
    <property type="project" value="UniProtKB-KW"/>
</dbReference>
<dbReference type="OrthoDB" id="424753at2759"/>
<dbReference type="InterPro" id="IPR022682">
    <property type="entry name" value="Calpain_domain_III"/>
</dbReference>
<dbReference type="PROSITE" id="PS50203">
    <property type="entry name" value="CALPAIN_CAT"/>
    <property type="match status" value="1"/>
</dbReference>
<evidence type="ECO:0000256" key="4">
    <source>
        <dbReference type="ARBA" id="ARBA00022807"/>
    </source>
</evidence>
<evidence type="ECO:0000256" key="5">
    <source>
        <dbReference type="PROSITE-ProRule" id="PRU00239"/>
    </source>
</evidence>
<gene>
    <name evidence="7" type="ORF">CTOB1V02_LOCUS9406</name>
</gene>
<dbReference type="Pfam" id="PF01067">
    <property type="entry name" value="Calpain_III"/>
    <property type="match status" value="1"/>
</dbReference>
<dbReference type="InterPro" id="IPR036213">
    <property type="entry name" value="Calpain_III_sf"/>
</dbReference>
<dbReference type="PANTHER" id="PTHR10183:SF379">
    <property type="entry name" value="CALPAIN-5"/>
    <property type="match status" value="1"/>
</dbReference>
<dbReference type="Gene3D" id="2.60.120.380">
    <property type="match status" value="1"/>
</dbReference>
<keyword evidence="3" id="KW-0378">Hydrolase</keyword>
<evidence type="ECO:0000256" key="6">
    <source>
        <dbReference type="SAM" id="MobiDB-lite"/>
    </source>
</evidence>
<dbReference type="EMBL" id="OB663632">
    <property type="protein sequence ID" value="CAD7231559.1"/>
    <property type="molecule type" value="Genomic_DNA"/>
</dbReference>
<dbReference type="GO" id="GO:0004198">
    <property type="term" value="F:calcium-dependent cysteine-type endopeptidase activity"/>
    <property type="evidence" value="ECO:0007669"/>
    <property type="project" value="InterPro"/>
</dbReference>
<name>A0A7R8ZTU5_9CRUS</name>
<keyword evidence="2" id="KW-0645">Protease</keyword>
<feature type="compositionally biased region" description="Low complexity" evidence="6">
    <location>
        <begin position="192"/>
        <end position="204"/>
    </location>
</feature>
<keyword evidence="4" id="KW-0788">Thiol protease</keyword>
<sequence>MVPNDSNSCPPGASEFVPLFCRGSRSGSWVSLLEKAYAKLNGGYSQLSLVPIQDALVEMSGGGCLTSWPLSPGKGAAILDNNKENQKVTTLFKKIQVALRLGACLLVPNGPSSQNSQPASQIRDGNFLILERCMKSSMGGGALMMGSLMALTGNRVKAPGGNRRHFVLLRDPNWEAPAQDTESESESEAESRQNASSSLAGSSSHLLPHWCKLSREEMKANGLQKEPGTVWVAVSDFQHCFASLVVLLPGSHPALRACVHGRWEVGVIGSRQDRSGGSMQYPATILRNPQYLLDVPPASLAQGRSFARSAHCMTDVMLQLVQKSCFRSEENQEPELELFCMGMAVTKVEINRSFRLRRLLTPVTSSVYDSTRAVTFNLTALTPGRYIVLPTTFEPLDRGDFLLRSWGLRLREVQDEAPPLSTWRRLFHRFQFASQLIIRKWGKATHVPSLTVTIECEKQVLRSQSVPSGEIHAVILLRETLRSPIRIQAVSRASSSSPIEAIIPSSLDSLDRLQEFTLNTNEFGRTLEVSLRSVENPVDL</sequence>
<evidence type="ECO:0000256" key="2">
    <source>
        <dbReference type="ARBA" id="ARBA00022670"/>
    </source>
</evidence>
<proteinExistence type="inferred from homology"/>
<evidence type="ECO:0000313" key="7">
    <source>
        <dbReference type="EMBL" id="CAD7231559.1"/>
    </source>
</evidence>
<evidence type="ECO:0000256" key="3">
    <source>
        <dbReference type="ARBA" id="ARBA00022801"/>
    </source>
</evidence>
<accession>A0A7R8ZTU5</accession>
<dbReference type="PRINTS" id="PR00704">
    <property type="entry name" value="CALPAIN"/>
</dbReference>
<comment type="caution">
    <text evidence="5">Lacks conserved residue(s) required for the propagation of feature annotation.</text>
</comment>
<dbReference type="SUPFAM" id="SSF49758">
    <property type="entry name" value="Calpain large subunit, middle domain (domain III)"/>
    <property type="match status" value="1"/>
</dbReference>
<comment type="similarity">
    <text evidence="1">Belongs to the peptidase C2 family.</text>
</comment>
<reference evidence="7" key="1">
    <citation type="submission" date="2020-11" db="EMBL/GenBank/DDBJ databases">
        <authorList>
            <person name="Tran Van P."/>
        </authorList>
    </citation>
    <scope>NUCLEOTIDE SEQUENCE</scope>
</reference>
<feature type="region of interest" description="Disordered" evidence="6">
    <location>
        <begin position="172"/>
        <end position="204"/>
    </location>
</feature>
<dbReference type="Pfam" id="PF00648">
    <property type="entry name" value="Peptidase_C2"/>
    <property type="match status" value="1"/>
</dbReference>
<organism evidence="7">
    <name type="scientific">Cyprideis torosa</name>
    <dbReference type="NCBI Taxonomy" id="163714"/>
    <lineage>
        <taxon>Eukaryota</taxon>
        <taxon>Metazoa</taxon>
        <taxon>Ecdysozoa</taxon>
        <taxon>Arthropoda</taxon>
        <taxon>Crustacea</taxon>
        <taxon>Oligostraca</taxon>
        <taxon>Ostracoda</taxon>
        <taxon>Podocopa</taxon>
        <taxon>Podocopida</taxon>
        <taxon>Cytherocopina</taxon>
        <taxon>Cytheroidea</taxon>
        <taxon>Cytherideidae</taxon>
        <taxon>Cyprideis</taxon>
    </lineage>
</organism>
<dbReference type="InterPro" id="IPR038765">
    <property type="entry name" value="Papain-like_cys_pep_sf"/>
</dbReference>
<dbReference type="SMART" id="SM00720">
    <property type="entry name" value="calpain_III"/>
    <property type="match status" value="1"/>
</dbReference>
<dbReference type="InterPro" id="IPR022683">
    <property type="entry name" value="Calpain_III"/>
</dbReference>
<protein>
    <submittedName>
        <fullName evidence="7">Uncharacterized protein</fullName>
    </submittedName>
</protein>